<organism evidence="1 2">
    <name type="scientific">Kingdonia uniflora</name>
    <dbReference type="NCBI Taxonomy" id="39325"/>
    <lineage>
        <taxon>Eukaryota</taxon>
        <taxon>Viridiplantae</taxon>
        <taxon>Streptophyta</taxon>
        <taxon>Embryophyta</taxon>
        <taxon>Tracheophyta</taxon>
        <taxon>Spermatophyta</taxon>
        <taxon>Magnoliopsida</taxon>
        <taxon>Ranunculales</taxon>
        <taxon>Circaeasteraceae</taxon>
        <taxon>Kingdonia</taxon>
    </lineage>
</organism>
<proteinExistence type="predicted"/>
<comment type="caution">
    <text evidence="1">The sequence shown here is derived from an EMBL/GenBank/DDBJ whole genome shotgun (WGS) entry which is preliminary data.</text>
</comment>
<reference evidence="1 2" key="1">
    <citation type="journal article" date="2020" name="IScience">
        <title>Genome Sequencing of the Endangered Kingdonia uniflora (Circaeasteraceae, Ranunculales) Reveals Potential Mechanisms of Evolutionary Specialization.</title>
        <authorList>
            <person name="Sun Y."/>
            <person name="Deng T."/>
            <person name="Zhang A."/>
            <person name="Moore M.J."/>
            <person name="Landis J.B."/>
            <person name="Lin N."/>
            <person name="Zhang H."/>
            <person name="Zhang X."/>
            <person name="Huang J."/>
            <person name="Zhang X."/>
            <person name="Sun H."/>
            <person name="Wang H."/>
        </authorList>
    </citation>
    <scope>NUCLEOTIDE SEQUENCE [LARGE SCALE GENOMIC DNA]</scope>
    <source>
        <strain evidence="1">TB1705</strain>
        <tissue evidence="1">Leaf</tissue>
    </source>
</reference>
<protein>
    <submittedName>
        <fullName evidence="1">Uncharacterized protein</fullName>
    </submittedName>
</protein>
<keyword evidence="2" id="KW-1185">Reference proteome</keyword>
<accession>A0A7J7MFH8</accession>
<name>A0A7J7MFH8_9MAGN</name>
<evidence type="ECO:0000313" key="2">
    <source>
        <dbReference type="Proteomes" id="UP000541444"/>
    </source>
</evidence>
<dbReference type="Proteomes" id="UP000541444">
    <property type="component" value="Unassembled WGS sequence"/>
</dbReference>
<evidence type="ECO:0000313" key="1">
    <source>
        <dbReference type="EMBL" id="KAF6153646.1"/>
    </source>
</evidence>
<dbReference type="EMBL" id="JACGCM010001560">
    <property type="protein sequence ID" value="KAF6153646.1"/>
    <property type="molecule type" value="Genomic_DNA"/>
</dbReference>
<gene>
    <name evidence="1" type="ORF">GIB67_027513</name>
</gene>
<dbReference type="AlphaFoldDB" id="A0A7J7MFH8"/>
<sequence length="63" mass="7462">MKLSVVRTSCHVLWNFGPEPYSFERTTRQLFQGLDQLVVNSFERLWRCFDSQTLFCLEMGSIL</sequence>